<dbReference type="RefSeq" id="WP_014076339.1">
    <property type="nucleotide sequence ID" value="NZ_JACHKA010000001.1"/>
</dbReference>
<dbReference type="Proteomes" id="UP001138540">
    <property type="component" value="Unassembled WGS sequence"/>
</dbReference>
<keyword evidence="3" id="KW-1185">Reference proteome</keyword>
<organism evidence="2 3">
    <name type="scientific">Sphingobium lignivorans</name>
    <dbReference type="NCBI Taxonomy" id="2735886"/>
    <lineage>
        <taxon>Bacteria</taxon>
        <taxon>Pseudomonadati</taxon>
        <taxon>Pseudomonadota</taxon>
        <taxon>Alphaproteobacteria</taxon>
        <taxon>Sphingomonadales</taxon>
        <taxon>Sphingomonadaceae</taxon>
        <taxon>Sphingobium</taxon>
    </lineage>
</organism>
<accession>A0ABR6NF36</accession>
<evidence type="ECO:0000313" key="3">
    <source>
        <dbReference type="Proteomes" id="UP001138540"/>
    </source>
</evidence>
<keyword evidence="1" id="KW-0812">Transmembrane</keyword>
<sequence length="50" mass="5723">MIWLILVLVLVGSNLALRRLPRGHLMRLILLWITIFAIAFLLVRLLTGIS</sequence>
<name>A0ABR6NF36_9SPHN</name>
<feature type="transmembrane region" description="Helical" evidence="1">
    <location>
        <begin position="28"/>
        <end position="47"/>
    </location>
</feature>
<reference evidence="2 3" key="1">
    <citation type="submission" date="2020-08" db="EMBL/GenBank/DDBJ databases">
        <title>Exploring microbial biodiversity for novel pathways involved in the catabolism of aromatic compounds derived from lignin.</title>
        <authorList>
            <person name="Elkins J."/>
        </authorList>
    </citation>
    <scope>NUCLEOTIDE SEQUENCE [LARGE SCALE GENOMIC DNA]</scope>
    <source>
        <strain evidence="2 3">B1D3A</strain>
    </source>
</reference>
<comment type="caution">
    <text evidence="2">The sequence shown here is derived from an EMBL/GenBank/DDBJ whole genome shotgun (WGS) entry which is preliminary data.</text>
</comment>
<gene>
    <name evidence="2" type="ORF">HNP60_001869</name>
</gene>
<proteinExistence type="predicted"/>
<keyword evidence="1" id="KW-1133">Transmembrane helix</keyword>
<dbReference type="EMBL" id="JACHKA010000001">
    <property type="protein sequence ID" value="MBB5985895.1"/>
    <property type="molecule type" value="Genomic_DNA"/>
</dbReference>
<protein>
    <submittedName>
        <fullName evidence="2">Uncharacterized protein</fullName>
    </submittedName>
</protein>
<evidence type="ECO:0000256" key="1">
    <source>
        <dbReference type="SAM" id="Phobius"/>
    </source>
</evidence>
<evidence type="ECO:0000313" key="2">
    <source>
        <dbReference type="EMBL" id="MBB5985895.1"/>
    </source>
</evidence>
<keyword evidence="1" id="KW-0472">Membrane</keyword>